<dbReference type="PIRSF" id="PIRSF000477">
    <property type="entry name" value="PurNPase"/>
    <property type="match status" value="1"/>
</dbReference>
<sequence>MRDAIDLLVEKLNGLVPRYGIVLGSGLGSLVDEVADPVRISYRDLPGFPVGGVSGHAGELVAGWLDRVPVIMLAGRVHYYEKGDAGAMRLPIQVLKGLGVQSLILTNAAGSLREDLAPGSVMQITDHINFSGRNPLIGEASDERFVGMTSAYDAELAAAMRKAAATVDVPLASGVYMWFSGPSFETPAEIRMARILGADAVGMSTVPEVILARFFGLRVAAASVITNYGAGMTGAELSHEETKDMAPIGGRRLAAVLKAMISGEGADLGNP</sequence>
<evidence type="ECO:0000256" key="4">
    <source>
        <dbReference type="ARBA" id="ARBA00011886"/>
    </source>
</evidence>
<dbReference type="SUPFAM" id="SSF53167">
    <property type="entry name" value="Purine and uridine phosphorylases"/>
    <property type="match status" value="1"/>
</dbReference>
<evidence type="ECO:0000259" key="11">
    <source>
        <dbReference type="Pfam" id="PF01048"/>
    </source>
</evidence>
<evidence type="ECO:0000256" key="7">
    <source>
        <dbReference type="ARBA" id="ARBA00022679"/>
    </source>
</evidence>
<dbReference type="OrthoDB" id="1523230at2"/>
<keyword evidence="13" id="KW-1185">Reference proteome</keyword>
<keyword evidence="7 9" id="KW-0808">Transferase</keyword>
<dbReference type="EMBL" id="SDVB01000253">
    <property type="protein sequence ID" value="RYC09758.1"/>
    <property type="molecule type" value="Genomic_DNA"/>
</dbReference>
<feature type="binding site" evidence="10">
    <location>
        <position position="204"/>
    </location>
    <ligand>
        <name>phosphate</name>
        <dbReference type="ChEBI" id="CHEBI:43474"/>
    </ligand>
</feature>
<feature type="binding site" evidence="10">
    <location>
        <position position="25"/>
    </location>
    <ligand>
        <name>phosphate</name>
        <dbReference type="ChEBI" id="CHEBI:43474"/>
    </ligand>
</feature>
<accession>A0A4Q2SZF8</accession>
<proteinExistence type="inferred from homology"/>
<dbReference type="RefSeq" id="WP_129333163.1">
    <property type="nucleotide sequence ID" value="NZ_SDVB01000253.1"/>
</dbReference>
<comment type="similarity">
    <text evidence="2 9">Belongs to the PNP/MTAP phosphorylase family.</text>
</comment>
<dbReference type="NCBIfam" id="TIGR01698">
    <property type="entry name" value="PUNP"/>
    <property type="match status" value="1"/>
</dbReference>
<feature type="binding site" evidence="10">
    <location>
        <position position="108"/>
    </location>
    <ligand>
        <name>phosphate</name>
        <dbReference type="ChEBI" id="CHEBI:43474"/>
    </ligand>
</feature>
<dbReference type="Gene3D" id="3.40.50.1580">
    <property type="entry name" value="Nucleoside phosphorylase domain"/>
    <property type="match status" value="1"/>
</dbReference>
<evidence type="ECO:0000256" key="1">
    <source>
        <dbReference type="ARBA" id="ARBA00005058"/>
    </source>
</evidence>
<dbReference type="InterPro" id="IPR035994">
    <property type="entry name" value="Nucleoside_phosphorylase_sf"/>
</dbReference>
<feature type="binding site" evidence="10">
    <location>
        <begin position="76"/>
        <end position="78"/>
    </location>
    <ligand>
        <name>phosphate</name>
        <dbReference type="ChEBI" id="CHEBI:43474"/>
    </ligand>
</feature>
<dbReference type="NCBIfam" id="NF006054">
    <property type="entry name" value="PRK08202.1"/>
    <property type="match status" value="1"/>
</dbReference>
<dbReference type="GO" id="GO:0004731">
    <property type="term" value="F:purine-nucleoside phosphorylase activity"/>
    <property type="evidence" value="ECO:0007669"/>
    <property type="project" value="UniProtKB-EC"/>
</dbReference>
<evidence type="ECO:0000256" key="3">
    <source>
        <dbReference type="ARBA" id="ARBA00011233"/>
    </source>
</evidence>
<dbReference type="PANTHER" id="PTHR11904">
    <property type="entry name" value="METHYLTHIOADENOSINE/PURINE NUCLEOSIDE PHOSPHORYLASE"/>
    <property type="match status" value="1"/>
</dbReference>
<feature type="binding site" evidence="10">
    <location>
        <position position="227"/>
    </location>
    <ligand>
        <name>a purine D-ribonucleoside</name>
        <dbReference type="ChEBI" id="CHEBI:142355"/>
    </ligand>
</feature>
<dbReference type="InterPro" id="IPR011269">
    <property type="entry name" value="PUNP"/>
</dbReference>
<evidence type="ECO:0000313" key="12">
    <source>
        <dbReference type="EMBL" id="RYC09758.1"/>
    </source>
</evidence>
<evidence type="ECO:0000256" key="10">
    <source>
        <dbReference type="PIRSR" id="PIRSR000477-2"/>
    </source>
</evidence>
<dbReference type="AlphaFoldDB" id="A0A4Q2SZF8"/>
<keyword evidence="6 9" id="KW-0328">Glycosyltransferase</keyword>
<feature type="domain" description="Nucleoside phosphorylase" evidence="11">
    <location>
        <begin position="18"/>
        <end position="261"/>
    </location>
</feature>
<feature type="binding site" evidence="10">
    <location>
        <position position="185"/>
    </location>
    <ligand>
        <name>a purine D-ribonucleoside</name>
        <dbReference type="ChEBI" id="CHEBI:142355"/>
    </ligand>
</feature>
<dbReference type="InterPro" id="IPR011268">
    <property type="entry name" value="Purine_phosphorylase"/>
</dbReference>
<reference evidence="12 13" key="1">
    <citation type="submission" date="2019-01" db="EMBL/GenBank/DDBJ databases">
        <authorList>
            <person name="Deng T."/>
        </authorList>
    </citation>
    <scope>NUCLEOTIDE SEQUENCE [LARGE SCALE GENOMIC DNA]</scope>
    <source>
        <strain evidence="12 13">F8825</strain>
    </source>
</reference>
<evidence type="ECO:0000256" key="5">
    <source>
        <dbReference type="ARBA" id="ARBA00013834"/>
    </source>
</evidence>
<dbReference type="PANTHER" id="PTHR11904:SF9">
    <property type="entry name" value="PURINE NUCLEOSIDE PHOSPHORYLASE-RELATED"/>
    <property type="match status" value="1"/>
</dbReference>
<evidence type="ECO:0000256" key="6">
    <source>
        <dbReference type="ARBA" id="ARBA00022676"/>
    </source>
</evidence>
<comment type="subunit">
    <text evidence="3">Homotrimer.</text>
</comment>
<dbReference type="Pfam" id="PF01048">
    <property type="entry name" value="PNP_UDP_1"/>
    <property type="match status" value="1"/>
</dbReference>
<comment type="function">
    <text evidence="9">The purine nucleoside phosphorylases catalyze the phosphorolytic breakdown of the N-glycosidic bond in the beta-(deoxy)ribonucleoside molecules, with the formation of the corresponding free purine bases and pentose-1-phosphate.</text>
</comment>
<dbReference type="CDD" id="cd09009">
    <property type="entry name" value="PNP-EcPNPII_like"/>
    <property type="match status" value="1"/>
</dbReference>
<dbReference type="UniPathway" id="UPA00606"/>
<feature type="binding site" evidence="10">
    <location>
        <position position="56"/>
    </location>
    <ligand>
        <name>phosphate</name>
        <dbReference type="ChEBI" id="CHEBI:43474"/>
    </ligand>
</feature>
<comment type="caution">
    <text evidence="12">The sequence shown here is derived from an EMBL/GenBank/DDBJ whole genome shotgun (WGS) entry which is preliminary data.</text>
</comment>
<evidence type="ECO:0000256" key="2">
    <source>
        <dbReference type="ARBA" id="ARBA00006751"/>
    </source>
</evidence>
<comment type="pathway">
    <text evidence="1 9">Purine metabolism; purine nucleoside salvage.</text>
</comment>
<dbReference type="EC" id="2.4.2.1" evidence="4 9"/>
<protein>
    <recommendedName>
        <fullName evidence="5 9">Purine nucleoside phosphorylase</fullName>
        <ecNumber evidence="4 9">2.4.2.1</ecNumber>
    </recommendedName>
    <alternativeName>
        <fullName evidence="8 9">Inosine-guanosine phosphorylase</fullName>
    </alternativeName>
</protein>
<evidence type="ECO:0000256" key="9">
    <source>
        <dbReference type="PIRNR" id="PIRNR000477"/>
    </source>
</evidence>
<dbReference type="Proteomes" id="UP000291088">
    <property type="component" value="Unassembled WGS sequence"/>
</dbReference>
<evidence type="ECO:0000313" key="13">
    <source>
        <dbReference type="Proteomes" id="UP000291088"/>
    </source>
</evidence>
<dbReference type="GO" id="GO:0005737">
    <property type="term" value="C:cytoplasm"/>
    <property type="evidence" value="ECO:0007669"/>
    <property type="project" value="TreeGrafter"/>
</dbReference>
<dbReference type="InterPro" id="IPR000845">
    <property type="entry name" value="Nucleoside_phosphorylase_d"/>
</dbReference>
<gene>
    <name evidence="12" type="ORF">EUU22_16820</name>
</gene>
<name>A0A4Q2SZF8_9HYPH</name>
<evidence type="ECO:0000256" key="8">
    <source>
        <dbReference type="ARBA" id="ARBA00031036"/>
    </source>
</evidence>
<dbReference type="NCBIfam" id="TIGR01697">
    <property type="entry name" value="PNPH-PUNA-XAPA"/>
    <property type="match status" value="1"/>
</dbReference>
<organism evidence="12 13">
    <name type="scientific">Ciceribacter ferrooxidans</name>
    <dbReference type="NCBI Taxonomy" id="2509717"/>
    <lineage>
        <taxon>Bacteria</taxon>
        <taxon>Pseudomonadati</taxon>
        <taxon>Pseudomonadota</taxon>
        <taxon>Alphaproteobacteria</taxon>
        <taxon>Hyphomicrobiales</taxon>
        <taxon>Rhizobiaceae</taxon>
        <taxon>Ciceribacter</taxon>
    </lineage>
</organism>
<dbReference type="GO" id="GO:0009116">
    <property type="term" value="P:nucleoside metabolic process"/>
    <property type="evidence" value="ECO:0007669"/>
    <property type="project" value="InterPro"/>
</dbReference>